<dbReference type="EMBL" id="JACASE010000011">
    <property type="protein sequence ID" value="KAF6427988.1"/>
    <property type="molecule type" value="Genomic_DNA"/>
</dbReference>
<comment type="caution">
    <text evidence="2">The sequence shown here is derived from an EMBL/GenBank/DDBJ whole genome shotgun (WGS) entry which is preliminary data.</text>
</comment>
<name>A0A7J8DXR6_ROUAE</name>
<feature type="region of interest" description="Disordered" evidence="1">
    <location>
        <begin position="1"/>
        <end position="124"/>
    </location>
</feature>
<gene>
    <name evidence="2" type="ORF">HJG63_008441</name>
</gene>
<evidence type="ECO:0000313" key="3">
    <source>
        <dbReference type="Proteomes" id="UP000593571"/>
    </source>
</evidence>
<reference evidence="2 3" key="1">
    <citation type="journal article" date="2020" name="Nature">
        <title>Six reference-quality genomes reveal evolution of bat adaptations.</title>
        <authorList>
            <person name="Jebb D."/>
            <person name="Huang Z."/>
            <person name="Pippel M."/>
            <person name="Hughes G.M."/>
            <person name="Lavrichenko K."/>
            <person name="Devanna P."/>
            <person name="Winkler S."/>
            <person name="Jermiin L.S."/>
            <person name="Skirmuntt E.C."/>
            <person name="Katzourakis A."/>
            <person name="Burkitt-Gray L."/>
            <person name="Ray D.A."/>
            <person name="Sullivan K.A.M."/>
            <person name="Roscito J.G."/>
            <person name="Kirilenko B.M."/>
            <person name="Davalos L.M."/>
            <person name="Corthals A.P."/>
            <person name="Power M.L."/>
            <person name="Jones G."/>
            <person name="Ransome R.D."/>
            <person name="Dechmann D.K.N."/>
            <person name="Locatelli A.G."/>
            <person name="Puechmaille S.J."/>
            <person name="Fedrigo O."/>
            <person name="Jarvis E.D."/>
            <person name="Hiller M."/>
            <person name="Vernes S.C."/>
            <person name="Myers E.W."/>
            <person name="Teeling E.C."/>
        </authorList>
    </citation>
    <scope>NUCLEOTIDE SEQUENCE [LARGE SCALE GENOMIC DNA]</scope>
    <source>
        <strain evidence="2">MRouAeg1</strain>
        <tissue evidence="2">Muscle</tissue>
    </source>
</reference>
<evidence type="ECO:0000256" key="1">
    <source>
        <dbReference type="SAM" id="MobiDB-lite"/>
    </source>
</evidence>
<evidence type="ECO:0000313" key="2">
    <source>
        <dbReference type="EMBL" id="KAF6427988.1"/>
    </source>
</evidence>
<organism evidence="2 3">
    <name type="scientific">Rousettus aegyptiacus</name>
    <name type="common">Egyptian fruit bat</name>
    <name type="synonym">Pteropus aegyptiacus</name>
    <dbReference type="NCBI Taxonomy" id="9407"/>
    <lineage>
        <taxon>Eukaryota</taxon>
        <taxon>Metazoa</taxon>
        <taxon>Chordata</taxon>
        <taxon>Craniata</taxon>
        <taxon>Vertebrata</taxon>
        <taxon>Euteleostomi</taxon>
        <taxon>Mammalia</taxon>
        <taxon>Eutheria</taxon>
        <taxon>Laurasiatheria</taxon>
        <taxon>Chiroptera</taxon>
        <taxon>Yinpterochiroptera</taxon>
        <taxon>Pteropodoidea</taxon>
        <taxon>Pteropodidae</taxon>
        <taxon>Rousettinae</taxon>
        <taxon>Rousettus</taxon>
    </lineage>
</organism>
<feature type="compositionally biased region" description="Basic and acidic residues" evidence="1">
    <location>
        <begin position="1"/>
        <end position="10"/>
    </location>
</feature>
<proteinExistence type="predicted"/>
<dbReference type="Proteomes" id="UP000593571">
    <property type="component" value="Unassembled WGS sequence"/>
</dbReference>
<sequence>MLEPLLRERLPVPAQPAPPSVNPFTPSHSGASPERQAPSPKEAGSPLPPAPDSLTLGGRGGCGCPAPSPNVHGEARPLACQLRGGQRLLADAAPRPSSSSSNQSSSSRPSLHVLTAAGRLPGRR</sequence>
<protein>
    <submittedName>
        <fullName evidence="2">Uncharacterized protein</fullName>
    </submittedName>
</protein>
<accession>A0A7J8DXR6</accession>
<dbReference type="AlphaFoldDB" id="A0A7J8DXR6"/>
<keyword evidence="3" id="KW-1185">Reference proteome</keyword>
<feature type="compositionally biased region" description="Low complexity" evidence="1">
    <location>
        <begin position="94"/>
        <end position="110"/>
    </location>
</feature>